<evidence type="ECO:0000313" key="2">
    <source>
        <dbReference type="Proteomes" id="UP000075880"/>
    </source>
</evidence>
<accession>A0AAG5DQA3</accession>
<protein>
    <submittedName>
        <fullName evidence="1">Uncharacterized protein</fullName>
    </submittedName>
</protein>
<dbReference type="Proteomes" id="UP000075880">
    <property type="component" value="Unassembled WGS sequence"/>
</dbReference>
<dbReference type="EnsemblMetazoa" id="ENSAATROPT014477">
    <property type="protein sequence ID" value="ENSAATROPP013200"/>
    <property type="gene ID" value="ENSAATROPG011750"/>
</dbReference>
<sequence length="128" mass="15100">MPLSNLAGRRCRDSNGAPFLCDRVRVTMCVWVCLHFRTPNLARRVILTYRCKQSSTVSSLKFFADNYMLFLHFRCYKVRFHNIKLQSTIQRTLRASVTSFLSPDDKFRTTLSKRASISRRWIIFGREI</sequence>
<dbReference type="AlphaFoldDB" id="A0AAG5DQA3"/>
<reference evidence="1" key="1">
    <citation type="submission" date="2024-04" db="UniProtKB">
        <authorList>
            <consortium name="EnsemblMetazoa"/>
        </authorList>
    </citation>
    <scope>IDENTIFICATION</scope>
    <source>
        <strain evidence="1">EBRO</strain>
    </source>
</reference>
<keyword evidence="2" id="KW-1185">Reference proteome</keyword>
<proteinExistence type="predicted"/>
<organism evidence="1 2">
    <name type="scientific">Anopheles atroparvus</name>
    <name type="common">European mosquito</name>
    <dbReference type="NCBI Taxonomy" id="41427"/>
    <lineage>
        <taxon>Eukaryota</taxon>
        <taxon>Metazoa</taxon>
        <taxon>Ecdysozoa</taxon>
        <taxon>Arthropoda</taxon>
        <taxon>Hexapoda</taxon>
        <taxon>Insecta</taxon>
        <taxon>Pterygota</taxon>
        <taxon>Neoptera</taxon>
        <taxon>Endopterygota</taxon>
        <taxon>Diptera</taxon>
        <taxon>Nematocera</taxon>
        <taxon>Culicoidea</taxon>
        <taxon>Culicidae</taxon>
        <taxon>Anophelinae</taxon>
        <taxon>Anopheles</taxon>
    </lineage>
</organism>
<name>A0AAG5DQA3_ANOAO</name>
<evidence type="ECO:0000313" key="1">
    <source>
        <dbReference type="EnsemblMetazoa" id="ENSAATROPP013200"/>
    </source>
</evidence>